<dbReference type="PANTHER" id="PTHR47191:SF2">
    <property type="entry name" value="OS05G0170800 PROTEIN"/>
    <property type="match status" value="1"/>
</dbReference>
<evidence type="ECO:0000313" key="5">
    <source>
        <dbReference type="Proteomes" id="UP000249688"/>
    </source>
</evidence>
<dbReference type="InterPro" id="IPR007474">
    <property type="entry name" value="ApaG_domain"/>
</dbReference>
<feature type="domain" description="ApaG" evidence="3">
    <location>
        <begin position="5"/>
        <end position="130"/>
    </location>
</feature>
<dbReference type="OrthoDB" id="9795226at2"/>
<dbReference type="Proteomes" id="UP000249688">
    <property type="component" value="Unassembled WGS sequence"/>
</dbReference>
<dbReference type="RefSeq" id="WP_111396374.1">
    <property type="nucleotide sequence ID" value="NZ_QKYU01000001.1"/>
</dbReference>
<evidence type="ECO:0000256" key="2">
    <source>
        <dbReference type="HAMAP-Rule" id="MF_00791"/>
    </source>
</evidence>
<dbReference type="InterPro" id="IPR050718">
    <property type="entry name" value="ApaG-like"/>
</dbReference>
<dbReference type="AlphaFoldDB" id="A0A2W7ITE2"/>
<dbReference type="HAMAP" id="MF_00791">
    <property type="entry name" value="ApaG"/>
    <property type="match status" value="1"/>
</dbReference>
<organism evidence="4 5">
    <name type="scientific">Humitalea rosea</name>
    <dbReference type="NCBI Taxonomy" id="990373"/>
    <lineage>
        <taxon>Bacteria</taxon>
        <taxon>Pseudomonadati</taxon>
        <taxon>Pseudomonadota</taxon>
        <taxon>Alphaproteobacteria</taxon>
        <taxon>Acetobacterales</taxon>
        <taxon>Roseomonadaceae</taxon>
        <taxon>Humitalea</taxon>
    </lineage>
</organism>
<dbReference type="InterPro" id="IPR023065">
    <property type="entry name" value="Uncharacterised_ApaG"/>
</dbReference>
<dbReference type="NCBIfam" id="NF003967">
    <property type="entry name" value="PRK05461.1"/>
    <property type="match status" value="1"/>
</dbReference>
<dbReference type="PROSITE" id="PS51087">
    <property type="entry name" value="APAG"/>
    <property type="match status" value="1"/>
</dbReference>
<evidence type="ECO:0000313" key="4">
    <source>
        <dbReference type="EMBL" id="PZW51106.1"/>
    </source>
</evidence>
<reference evidence="4 5" key="1">
    <citation type="submission" date="2018-06" db="EMBL/GenBank/DDBJ databases">
        <title>Genomic Encyclopedia of Archaeal and Bacterial Type Strains, Phase II (KMG-II): from individual species to whole genera.</title>
        <authorList>
            <person name="Goeker M."/>
        </authorList>
    </citation>
    <scope>NUCLEOTIDE SEQUENCE [LARGE SCALE GENOMIC DNA]</scope>
    <source>
        <strain evidence="4 5">DSM 24525</strain>
    </source>
</reference>
<evidence type="ECO:0000256" key="1">
    <source>
        <dbReference type="ARBA" id="ARBA00017693"/>
    </source>
</evidence>
<dbReference type="PANTHER" id="PTHR47191">
    <property type="entry name" value="OS05G0170800 PROTEIN"/>
    <property type="match status" value="1"/>
</dbReference>
<proteinExistence type="inferred from homology"/>
<dbReference type="InterPro" id="IPR036767">
    <property type="entry name" value="ApaG_sf"/>
</dbReference>
<dbReference type="Pfam" id="PF04379">
    <property type="entry name" value="DUF525"/>
    <property type="match status" value="1"/>
</dbReference>
<dbReference type="EMBL" id="QKYU01000001">
    <property type="protein sequence ID" value="PZW51106.1"/>
    <property type="molecule type" value="Genomic_DNA"/>
</dbReference>
<dbReference type="SUPFAM" id="SSF110069">
    <property type="entry name" value="ApaG-like"/>
    <property type="match status" value="1"/>
</dbReference>
<keyword evidence="5" id="KW-1185">Reference proteome</keyword>
<accession>A0A2W7ITE2</accession>
<sequence length="133" mass="14871">MTQFTAITEGVRVTVQAFYLEDRSEPDEGQWVWAYQVEIENLSSRTLQLRRRSWLITDGRGRTLKVDGEGVVGEQPVLPPGARFEYTSGTPLQTPSGFMRGSYQMRDVETGAAFDAEVPPFSLDSPSGDSRLH</sequence>
<gene>
    <name evidence="2" type="primary">apaG</name>
    <name evidence="4" type="ORF">C8P66_101325</name>
</gene>
<evidence type="ECO:0000259" key="3">
    <source>
        <dbReference type="PROSITE" id="PS51087"/>
    </source>
</evidence>
<comment type="caution">
    <text evidence="4">The sequence shown here is derived from an EMBL/GenBank/DDBJ whole genome shotgun (WGS) entry which is preliminary data.</text>
</comment>
<name>A0A2W7ITE2_9PROT</name>
<protein>
    <recommendedName>
        <fullName evidence="1 2">Protein ApaG</fullName>
    </recommendedName>
</protein>
<dbReference type="Gene3D" id="2.60.40.1470">
    <property type="entry name" value="ApaG domain"/>
    <property type="match status" value="1"/>
</dbReference>